<dbReference type="EMBL" id="CADCWJ010000404">
    <property type="protein sequence ID" value="CAA9564109.1"/>
    <property type="molecule type" value="Genomic_DNA"/>
</dbReference>
<dbReference type="AlphaFoldDB" id="A0A6J4V1F7"/>
<feature type="region of interest" description="Disordered" evidence="1">
    <location>
        <begin position="1"/>
        <end position="39"/>
    </location>
</feature>
<sequence length="39" mass="4131">EAALLDGTRRGRRSHWNTVRDVAPDPASGEPDMASGAPL</sequence>
<accession>A0A6J4V1F7</accession>
<proteinExistence type="predicted"/>
<organism evidence="2">
    <name type="scientific">uncultured Thermomicrobiales bacterium</name>
    <dbReference type="NCBI Taxonomy" id="1645740"/>
    <lineage>
        <taxon>Bacteria</taxon>
        <taxon>Pseudomonadati</taxon>
        <taxon>Thermomicrobiota</taxon>
        <taxon>Thermomicrobia</taxon>
        <taxon>Thermomicrobiales</taxon>
        <taxon>environmental samples</taxon>
    </lineage>
</organism>
<evidence type="ECO:0000256" key="1">
    <source>
        <dbReference type="SAM" id="MobiDB-lite"/>
    </source>
</evidence>
<reference evidence="2" key="1">
    <citation type="submission" date="2020-02" db="EMBL/GenBank/DDBJ databases">
        <authorList>
            <person name="Meier V. D."/>
        </authorList>
    </citation>
    <scope>NUCLEOTIDE SEQUENCE</scope>
    <source>
        <strain evidence="2">AVDCRST_MAG87</strain>
    </source>
</reference>
<protein>
    <submittedName>
        <fullName evidence="2">Uncharacterized protein</fullName>
    </submittedName>
</protein>
<feature type="non-terminal residue" evidence="2">
    <location>
        <position position="39"/>
    </location>
</feature>
<evidence type="ECO:0000313" key="2">
    <source>
        <dbReference type="EMBL" id="CAA9564109.1"/>
    </source>
</evidence>
<feature type="non-terminal residue" evidence="2">
    <location>
        <position position="1"/>
    </location>
</feature>
<gene>
    <name evidence="2" type="ORF">AVDCRST_MAG87-1808</name>
</gene>
<name>A0A6J4V1F7_9BACT</name>